<gene>
    <name evidence="2" type="ORF">SCHPADRAFT_934692</name>
</gene>
<protein>
    <recommendedName>
        <fullName evidence="1">DUF6593 domain-containing protein</fullName>
    </recommendedName>
</protein>
<dbReference type="AlphaFoldDB" id="A0A0H2SSJ2"/>
<accession>A0A0H2SSJ2</accession>
<keyword evidence="3" id="KW-1185">Reference proteome</keyword>
<organism evidence="2 3">
    <name type="scientific">Schizopora paradoxa</name>
    <dbReference type="NCBI Taxonomy" id="27342"/>
    <lineage>
        <taxon>Eukaryota</taxon>
        <taxon>Fungi</taxon>
        <taxon>Dikarya</taxon>
        <taxon>Basidiomycota</taxon>
        <taxon>Agaricomycotina</taxon>
        <taxon>Agaricomycetes</taxon>
        <taxon>Hymenochaetales</taxon>
        <taxon>Schizoporaceae</taxon>
        <taxon>Schizopora</taxon>
    </lineage>
</organism>
<evidence type="ECO:0000313" key="3">
    <source>
        <dbReference type="Proteomes" id="UP000053477"/>
    </source>
</evidence>
<reference evidence="2 3" key="1">
    <citation type="submission" date="2015-04" db="EMBL/GenBank/DDBJ databases">
        <title>Complete genome sequence of Schizopora paradoxa KUC8140, a cosmopolitan wood degrader in East Asia.</title>
        <authorList>
            <consortium name="DOE Joint Genome Institute"/>
            <person name="Min B."/>
            <person name="Park H."/>
            <person name="Jang Y."/>
            <person name="Kim J.-J."/>
            <person name="Kim K.H."/>
            <person name="Pangilinan J."/>
            <person name="Lipzen A."/>
            <person name="Riley R."/>
            <person name="Grigoriev I.V."/>
            <person name="Spatafora J.W."/>
            <person name="Choi I.-G."/>
        </authorList>
    </citation>
    <scope>NUCLEOTIDE SEQUENCE [LARGE SCALE GENOMIC DNA]</scope>
    <source>
        <strain evidence="2 3">KUC8140</strain>
    </source>
</reference>
<dbReference type="Pfam" id="PF20236">
    <property type="entry name" value="DUF6593"/>
    <property type="match status" value="1"/>
</dbReference>
<evidence type="ECO:0000313" key="2">
    <source>
        <dbReference type="EMBL" id="KLO20081.1"/>
    </source>
</evidence>
<proteinExistence type="predicted"/>
<sequence>MTDKTALLFLSNDLRATTLSCYALDIHYQVETSVGMCATGTNTEIRRYNLHSGDFVPFVTWERHSLRPDVFKFVGRTIHVSSFITQNKNSSTGKVEWKFVGDDGNLYAWIYNPRTSELMAFPMNNSEYAVPIAKFLPESSRYGRKYARIELFPGFERTPDTLVLVLVYIEWKRRRFLGGY</sequence>
<name>A0A0H2SSJ2_9AGAM</name>
<dbReference type="Proteomes" id="UP000053477">
    <property type="component" value="Unassembled WGS sequence"/>
</dbReference>
<dbReference type="OrthoDB" id="3360976at2759"/>
<feature type="domain" description="DUF6593" evidence="1">
    <location>
        <begin position="12"/>
        <end position="175"/>
    </location>
</feature>
<dbReference type="EMBL" id="KQ085883">
    <property type="protein sequence ID" value="KLO20081.1"/>
    <property type="molecule type" value="Genomic_DNA"/>
</dbReference>
<evidence type="ECO:0000259" key="1">
    <source>
        <dbReference type="Pfam" id="PF20236"/>
    </source>
</evidence>
<dbReference type="InParanoid" id="A0A0H2SSJ2"/>
<dbReference type="InterPro" id="IPR046528">
    <property type="entry name" value="DUF6593"/>
</dbReference>